<accession>A0A9X2P489</accession>
<evidence type="ECO:0000256" key="1">
    <source>
        <dbReference type="SAM" id="SignalP"/>
    </source>
</evidence>
<evidence type="ECO:0000313" key="3">
    <source>
        <dbReference type="Proteomes" id="UP001142175"/>
    </source>
</evidence>
<organism evidence="2 3">
    <name type="scientific">Aquiflexum gelatinilyticum</name>
    <dbReference type="NCBI Taxonomy" id="2961943"/>
    <lineage>
        <taxon>Bacteria</taxon>
        <taxon>Pseudomonadati</taxon>
        <taxon>Bacteroidota</taxon>
        <taxon>Cytophagia</taxon>
        <taxon>Cytophagales</taxon>
        <taxon>Cyclobacteriaceae</taxon>
        <taxon>Aquiflexum</taxon>
    </lineage>
</organism>
<gene>
    <name evidence="2" type="ORF">NU887_02360</name>
</gene>
<reference evidence="2" key="1">
    <citation type="submission" date="2022-08" db="EMBL/GenBank/DDBJ databases">
        <authorList>
            <person name="Zhang D."/>
        </authorList>
    </citation>
    <scope>NUCLEOTIDE SEQUENCE</scope>
    <source>
        <strain evidence="2">XJ19-11</strain>
    </source>
</reference>
<dbReference type="RefSeq" id="WP_258421750.1">
    <property type="nucleotide sequence ID" value="NZ_JANSUY010000001.1"/>
</dbReference>
<name>A0A9X2P489_9BACT</name>
<feature type="chain" id="PRO_5040733897" description="Outer membrane protein beta-barrel domain-containing protein" evidence="1">
    <location>
        <begin position="25"/>
        <end position="293"/>
    </location>
</feature>
<dbReference type="Proteomes" id="UP001142175">
    <property type="component" value="Unassembled WGS sequence"/>
</dbReference>
<dbReference type="AlphaFoldDB" id="A0A9X2P489"/>
<evidence type="ECO:0008006" key="4">
    <source>
        <dbReference type="Google" id="ProtNLM"/>
    </source>
</evidence>
<keyword evidence="1" id="KW-0732">Signal</keyword>
<feature type="signal peptide" evidence="1">
    <location>
        <begin position="1"/>
        <end position="24"/>
    </location>
</feature>
<proteinExistence type="predicted"/>
<dbReference type="EMBL" id="JANSUY010000001">
    <property type="protein sequence ID" value="MCR9013858.1"/>
    <property type="molecule type" value="Genomic_DNA"/>
</dbReference>
<protein>
    <recommendedName>
        <fullName evidence="4">Outer membrane protein beta-barrel domain-containing protein</fullName>
    </recommendedName>
</protein>
<comment type="caution">
    <text evidence="2">The sequence shown here is derived from an EMBL/GenBank/DDBJ whole genome shotgun (WGS) entry which is preliminary data.</text>
</comment>
<sequence length="293" mass="32044">MKSSSFFSMLIVALALLMGEISMAQVVSFPDSVGQRKGSFFPLMRGFKQKAVEAGAEFPKPYGIAGSMYFQQQNMEITKIRLGDLELSEEGGIIDFDDSKIKNTVTSSQIRADVWVLPFVNIYGMMGRVTTFNNIDLSINLSNNNIPNLSESINLLKERTIANINGTVGGAGMVVAGGYGKVFANVNITWAQTWLSEVNSVQKSFVAFPMLGMTTSFANLFVGGIYQNTGTVNKGSFQGSDGNSINYELEYSAKRWNYTVGFNKSIGNWSMVIIQGFGARTNSVVEVGYRFGN</sequence>
<evidence type="ECO:0000313" key="2">
    <source>
        <dbReference type="EMBL" id="MCR9013858.1"/>
    </source>
</evidence>
<keyword evidence="3" id="KW-1185">Reference proteome</keyword>